<reference evidence="1" key="1">
    <citation type="journal article" date="2015" name="Nature">
        <title>Complex archaea that bridge the gap between prokaryotes and eukaryotes.</title>
        <authorList>
            <person name="Spang A."/>
            <person name="Saw J.H."/>
            <person name="Jorgensen S.L."/>
            <person name="Zaremba-Niedzwiedzka K."/>
            <person name="Martijn J."/>
            <person name="Lind A.E."/>
            <person name="van Eijk R."/>
            <person name="Schleper C."/>
            <person name="Guy L."/>
            <person name="Ettema T.J."/>
        </authorList>
    </citation>
    <scope>NUCLEOTIDE SEQUENCE</scope>
</reference>
<dbReference type="AlphaFoldDB" id="A0A0F8YX33"/>
<gene>
    <name evidence="1" type="ORF">LCGC14_2767980</name>
</gene>
<protein>
    <submittedName>
        <fullName evidence="1">Uncharacterized protein</fullName>
    </submittedName>
</protein>
<comment type="caution">
    <text evidence="1">The sequence shown here is derived from an EMBL/GenBank/DDBJ whole genome shotgun (WGS) entry which is preliminary data.</text>
</comment>
<name>A0A0F8YX33_9ZZZZ</name>
<dbReference type="EMBL" id="LAZR01051069">
    <property type="protein sequence ID" value="KKK85963.1"/>
    <property type="molecule type" value="Genomic_DNA"/>
</dbReference>
<sequence length="107" mass="12153">MRKVNMTGRIRLVKVGAEHEDVVCQRPTPATELRHFKNVTSSVMQDALNVWAELWGELQGSVTCGVMVLPEAEDGFKPSCGWPEFLEKMWLLRHYLDFAGRFSKGNS</sequence>
<organism evidence="1">
    <name type="scientific">marine sediment metagenome</name>
    <dbReference type="NCBI Taxonomy" id="412755"/>
    <lineage>
        <taxon>unclassified sequences</taxon>
        <taxon>metagenomes</taxon>
        <taxon>ecological metagenomes</taxon>
    </lineage>
</organism>
<accession>A0A0F8YX33</accession>
<proteinExistence type="predicted"/>
<evidence type="ECO:0000313" key="1">
    <source>
        <dbReference type="EMBL" id="KKK85963.1"/>
    </source>
</evidence>